<sequence>MPDYCTHCCQVGHNASACLVLGNKPKKQGLVSTKPLGSKKRLTDDDSGKAGDERQKPSMGEKIVIGDDRKREKVGTTDLEKRNILSGDEPLKQTTQGEAVREMVVEDLGKRKKLSLEEPRQNKQWQVIGKPSTSGLKHSKRVDIEAAMAKHASGQTGDVNSNLMGKNNFLGASLCTTERQGSVAVGLDRKQEDRRMSRDELKDDQYPQAVYEKGEELIVVEKVATIANRNSTHARVVVSWQTGANTNDSVEQVRDFNGVKWALEAGQVTVRKPKKENSHKTEDRLSVAAVYGEGLTKSATEQQSENVNMQSKSLSLNVEEVQDDGDNSSKNVMRLSQLESKRSPSQRGCFHDTVHLIATDGNASVLKTVADTCDTLEGRDENDPHMGLYLTICGLNKALSIVPSNGGTSSFPTHAVHAGSNDTGSRLSPVQPHAVYASDNLEVHPCVSRRRKSESSLYSQGNWNSLNASEPVEERLELWNCLRSISWDMQGPWMVGGDFNSILNSTERLHGAQPHSGSMEDFATMLLDCGLLDAGYEVPRGPSNFRFLHAWTHHHDFIPFVERSWKMPMQATGMLAEAEAAEKELLFQQDPSILNRNLMHKAYAKLNCQLSIEESFWQQKSGVKWLVEAPSLSKIKEVVFNINKDSVASPDGFSSLFYQHCWDIIKQDLLEAVLDFFKGSSLPRGVTSTTLVLLPKMPNACQWSDFRPISLCTVLNKIVTKLLANRLAKLLPSIISENQSAFVNDRLISDNILLAQELIGKIDGKSRGGNVVLKLDMAKAYDRLHWDFLYLMLEHFGFNTQWINMIKACISNCWFSLLINGSLVGYFKSERRRYHSLQYLSGCLMPISHLSFADDIVIFTNGCRSSLQKILNFLQEYEQVSGQQVNHQKSCFITANGYALSRRQIISHTTGFHHKTLPVTYLGAPLHKGPKKTAWSKITFPVSEGGLDIRNLRDVFEAFSLKLWWRFQTCNSLWTRFLRTKYCLGRIPHFVQPKLHDSQVWKQMIVGRDVALQNIRWRIGKGELFFWHDCWMGDQPLATLCPSFHNYMSHVHKFYNGDVWDIEKLNSCLPTSLVDEILQIPFDRSQEDVAYWALTSNGDFSFWSAWEAIRQRQTPNALSEESLIHVLWENPVAKQAELHALLRGLLLCKEWNITNLWIEMDALVAVQMVQQSKKGSHDLRYLLESIRMCLRSFSYRISHICREGNQAADFLSNKGQTHQSLYVFSEAQAGDL</sequence>
<dbReference type="InterPro" id="IPR044730">
    <property type="entry name" value="RNase_H-like_dom_plant"/>
</dbReference>
<dbReference type="GO" id="GO:0003676">
    <property type="term" value="F:nucleic acid binding"/>
    <property type="evidence" value="ECO:0007669"/>
    <property type="project" value="InterPro"/>
</dbReference>
<dbReference type="InterPro" id="IPR036397">
    <property type="entry name" value="RNaseH_sf"/>
</dbReference>
<accession>A0A061FTW1</accession>
<protein>
    <recommendedName>
        <fullName evidence="2">Reverse transcriptase domain-containing protein</fullName>
    </recommendedName>
</protein>
<dbReference type="AlphaFoldDB" id="A0A061FTW1"/>
<reference evidence="3 4" key="1">
    <citation type="journal article" date="2013" name="Genome Biol.">
        <title>The genome sequence of the most widely cultivated cacao type and its use to identify candidate genes regulating pod color.</title>
        <authorList>
            <person name="Motamayor J.C."/>
            <person name="Mockaitis K."/>
            <person name="Schmutz J."/>
            <person name="Haiminen N."/>
            <person name="Iii D.L."/>
            <person name="Cornejo O."/>
            <person name="Findley S.D."/>
            <person name="Zheng P."/>
            <person name="Utro F."/>
            <person name="Royaert S."/>
            <person name="Saski C."/>
            <person name="Jenkins J."/>
            <person name="Podicheti R."/>
            <person name="Zhao M."/>
            <person name="Scheffler B.E."/>
            <person name="Stack J.C."/>
            <person name="Feltus F.A."/>
            <person name="Mustiga G.M."/>
            <person name="Amores F."/>
            <person name="Phillips W."/>
            <person name="Marelli J.P."/>
            <person name="May G.D."/>
            <person name="Shapiro H."/>
            <person name="Ma J."/>
            <person name="Bustamante C.D."/>
            <person name="Schnell R.J."/>
            <person name="Main D."/>
            <person name="Gilbert D."/>
            <person name="Parida L."/>
            <person name="Kuhn D.N."/>
        </authorList>
    </citation>
    <scope>NUCLEOTIDE SEQUENCE [LARGE SCALE GENOMIC DNA]</scope>
    <source>
        <strain evidence="4">cv. Matina 1-6</strain>
    </source>
</reference>
<dbReference type="CDD" id="cd06222">
    <property type="entry name" value="RNase_H_like"/>
    <property type="match status" value="1"/>
</dbReference>
<dbReference type="EMBL" id="CM001888">
    <property type="protein sequence ID" value="EOY20267.1"/>
    <property type="molecule type" value="Genomic_DNA"/>
</dbReference>
<dbReference type="Gene3D" id="3.30.420.10">
    <property type="entry name" value="Ribonuclease H-like superfamily/Ribonuclease H"/>
    <property type="match status" value="1"/>
</dbReference>
<dbReference type="InterPro" id="IPR002156">
    <property type="entry name" value="RNaseH_domain"/>
</dbReference>
<evidence type="ECO:0000313" key="4">
    <source>
        <dbReference type="Proteomes" id="UP000026915"/>
    </source>
</evidence>
<dbReference type="Pfam" id="PF13456">
    <property type="entry name" value="RVT_3"/>
    <property type="match status" value="1"/>
</dbReference>
<dbReference type="InParanoid" id="A0A061FTW1"/>
<feature type="region of interest" description="Disordered" evidence="1">
    <location>
        <begin position="28"/>
        <end position="76"/>
    </location>
</feature>
<dbReference type="InterPro" id="IPR012337">
    <property type="entry name" value="RNaseH-like_sf"/>
</dbReference>
<feature type="domain" description="Reverse transcriptase" evidence="2">
    <location>
        <begin position="675"/>
        <end position="926"/>
    </location>
</feature>
<dbReference type="eggNOG" id="KOG1075">
    <property type="taxonomic scope" value="Eukaryota"/>
</dbReference>
<dbReference type="PROSITE" id="PS50878">
    <property type="entry name" value="RT_POL"/>
    <property type="match status" value="1"/>
</dbReference>
<organism evidence="3 4">
    <name type="scientific">Theobroma cacao</name>
    <name type="common">Cacao</name>
    <name type="synonym">Cocoa</name>
    <dbReference type="NCBI Taxonomy" id="3641"/>
    <lineage>
        <taxon>Eukaryota</taxon>
        <taxon>Viridiplantae</taxon>
        <taxon>Streptophyta</taxon>
        <taxon>Embryophyta</taxon>
        <taxon>Tracheophyta</taxon>
        <taxon>Spermatophyta</taxon>
        <taxon>Magnoliopsida</taxon>
        <taxon>eudicotyledons</taxon>
        <taxon>Gunneridae</taxon>
        <taxon>Pentapetalae</taxon>
        <taxon>rosids</taxon>
        <taxon>malvids</taxon>
        <taxon>Malvales</taxon>
        <taxon>Malvaceae</taxon>
        <taxon>Byttnerioideae</taxon>
        <taxon>Theobroma</taxon>
    </lineage>
</organism>
<dbReference type="PANTHER" id="PTHR46890:SF48">
    <property type="entry name" value="RNA-DIRECTED DNA POLYMERASE"/>
    <property type="match status" value="1"/>
</dbReference>
<dbReference type="CDD" id="cd01650">
    <property type="entry name" value="RT_nLTR_like"/>
    <property type="match status" value="1"/>
</dbReference>
<dbReference type="PANTHER" id="PTHR46890">
    <property type="entry name" value="NON-LTR RETROLELEMENT REVERSE TRANSCRIPTASE-LIKE PROTEIN-RELATED"/>
    <property type="match status" value="1"/>
</dbReference>
<evidence type="ECO:0000259" key="2">
    <source>
        <dbReference type="PROSITE" id="PS50878"/>
    </source>
</evidence>
<proteinExistence type="predicted"/>
<feature type="compositionally biased region" description="Basic and acidic residues" evidence="1">
    <location>
        <begin position="64"/>
        <end position="76"/>
    </location>
</feature>
<feature type="compositionally biased region" description="Basic and acidic residues" evidence="1">
    <location>
        <begin position="41"/>
        <end position="56"/>
    </location>
</feature>
<evidence type="ECO:0000256" key="1">
    <source>
        <dbReference type="SAM" id="MobiDB-lite"/>
    </source>
</evidence>
<dbReference type="SUPFAM" id="SSF53098">
    <property type="entry name" value="Ribonuclease H-like"/>
    <property type="match status" value="1"/>
</dbReference>
<dbReference type="Proteomes" id="UP000026915">
    <property type="component" value="Chromosome 10"/>
</dbReference>
<dbReference type="GO" id="GO:0004523">
    <property type="term" value="F:RNA-DNA hybrid ribonuclease activity"/>
    <property type="evidence" value="ECO:0007669"/>
    <property type="project" value="InterPro"/>
</dbReference>
<dbReference type="InterPro" id="IPR000477">
    <property type="entry name" value="RT_dom"/>
</dbReference>
<gene>
    <name evidence="3" type="ORF">TCM_045622</name>
</gene>
<dbReference type="Pfam" id="PF00078">
    <property type="entry name" value="RVT_1"/>
    <property type="match status" value="1"/>
</dbReference>
<dbReference type="HOGENOM" id="CLU_001916_0_0_1"/>
<dbReference type="SUPFAM" id="SSF56219">
    <property type="entry name" value="DNase I-like"/>
    <property type="match status" value="1"/>
</dbReference>
<dbReference type="InterPro" id="IPR036691">
    <property type="entry name" value="Endo/exonu/phosph_ase_sf"/>
</dbReference>
<name>A0A061FTW1_THECC</name>
<dbReference type="Gene3D" id="3.60.10.10">
    <property type="entry name" value="Endonuclease/exonuclease/phosphatase"/>
    <property type="match status" value="1"/>
</dbReference>
<evidence type="ECO:0000313" key="3">
    <source>
        <dbReference type="EMBL" id="EOY20267.1"/>
    </source>
</evidence>
<keyword evidence="4" id="KW-1185">Reference proteome</keyword>
<dbReference type="Gramene" id="EOY20267">
    <property type="protein sequence ID" value="EOY20267"/>
    <property type="gene ID" value="TCM_045622"/>
</dbReference>
<dbReference type="InterPro" id="IPR052343">
    <property type="entry name" value="Retrotransposon-Effector_Assoc"/>
</dbReference>